<dbReference type="InterPro" id="IPR024232">
    <property type="entry name" value="SpoIIIAH"/>
</dbReference>
<dbReference type="Gene3D" id="1.10.287.4300">
    <property type="entry name" value="Stage III sporulation protein AH-like"/>
    <property type="match status" value="1"/>
</dbReference>
<protein>
    <recommendedName>
        <fullName evidence="3">Stage III sporulation protein AH</fullName>
    </recommendedName>
</protein>
<evidence type="ECO:0000313" key="2">
    <source>
        <dbReference type="Proteomes" id="UP000503399"/>
    </source>
</evidence>
<evidence type="ECO:0000313" key="1">
    <source>
        <dbReference type="EMBL" id="CAB1128908.1"/>
    </source>
</evidence>
<dbReference type="AlphaFoldDB" id="A0A6F8ZGM8"/>
<organism evidence="1 2">
    <name type="scientific">Candidatus Hydrogenisulfobacillus filiaventi</name>
    <dbReference type="NCBI Taxonomy" id="2707344"/>
    <lineage>
        <taxon>Bacteria</taxon>
        <taxon>Bacillati</taxon>
        <taxon>Bacillota</taxon>
        <taxon>Clostridia</taxon>
        <taxon>Eubacteriales</taxon>
        <taxon>Clostridiales Family XVII. Incertae Sedis</taxon>
        <taxon>Candidatus Hydrogenisulfobacillus</taxon>
    </lineage>
</organism>
<dbReference type="Pfam" id="PF12685">
    <property type="entry name" value="SpoIIIAH"/>
    <property type="match status" value="1"/>
</dbReference>
<proteinExistence type="predicted"/>
<dbReference type="Proteomes" id="UP000503399">
    <property type="component" value="Chromosome"/>
</dbReference>
<name>A0A6F8ZGM8_9FIRM</name>
<dbReference type="KEGG" id="hfv:R50_1402"/>
<reference evidence="1 2" key="1">
    <citation type="submission" date="2020-02" db="EMBL/GenBank/DDBJ databases">
        <authorList>
            <person name="Hogendoorn C."/>
        </authorList>
    </citation>
    <scope>NUCLEOTIDE SEQUENCE [LARGE SCALE GENOMIC DNA]</scope>
    <source>
        <strain evidence="1">R501</strain>
    </source>
</reference>
<gene>
    <name evidence="1" type="ORF">R50_1402</name>
</gene>
<dbReference type="EMBL" id="LR778114">
    <property type="protein sequence ID" value="CAB1128908.1"/>
    <property type="molecule type" value="Genomic_DNA"/>
</dbReference>
<keyword evidence="2" id="KW-1185">Reference proteome</keyword>
<accession>A0A6F8ZGM8</accession>
<dbReference type="InterPro" id="IPR038503">
    <property type="entry name" value="SpoIIIAH_sf"/>
</dbReference>
<sequence>MMNRTQTVRFAAFVTVLAVLLGYVVYHRSASELPVGFSTAARHRVRPASSGSLQRLENYFVNYRMHRDKVMSQEIATLKGVLNNPALSREAKSEAAQTMVRDTQELKQEAAIEGLLSAQGFPLTAVTVTRNSAVVVVGADHLSSTQVARIADAVMKVTHFPPENVVILPKAE</sequence>
<evidence type="ECO:0008006" key="3">
    <source>
        <dbReference type="Google" id="ProtNLM"/>
    </source>
</evidence>